<dbReference type="RefSeq" id="WP_027260416.1">
    <property type="nucleotide sequence ID" value="NZ_FPAW01000036.1"/>
</dbReference>
<dbReference type="InterPro" id="IPR050423">
    <property type="entry name" value="UPF0337_stress_rsp"/>
</dbReference>
<evidence type="ECO:0000256" key="2">
    <source>
        <dbReference type="SAM" id="MobiDB-lite"/>
    </source>
</evidence>
<accession>A0A1I7DW02</accession>
<evidence type="ECO:0000256" key="1">
    <source>
        <dbReference type="ARBA" id="ARBA00009129"/>
    </source>
</evidence>
<proteinExistence type="inferred from homology"/>
<dbReference type="InterPro" id="IPR026042">
    <property type="entry name" value="YjbJ"/>
</dbReference>
<dbReference type="SUPFAM" id="SSF69047">
    <property type="entry name" value="Hypothetical protein YjbJ"/>
    <property type="match status" value="1"/>
</dbReference>
<dbReference type="PANTHER" id="PTHR34977:SF1">
    <property type="entry name" value="UPF0337 PROTEIN YJBJ"/>
    <property type="match status" value="1"/>
</dbReference>
<dbReference type="Pfam" id="PF05532">
    <property type="entry name" value="CsbD"/>
    <property type="match status" value="1"/>
</dbReference>
<dbReference type="EMBL" id="FPAW01000036">
    <property type="protein sequence ID" value="SFU15877.1"/>
    <property type="molecule type" value="Genomic_DNA"/>
</dbReference>
<protein>
    <submittedName>
        <fullName evidence="4">Uncharacterized conserved protein YjbJ, UPF0337 family</fullName>
    </submittedName>
</protein>
<dbReference type="InterPro" id="IPR036629">
    <property type="entry name" value="YjbJ_sf"/>
</dbReference>
<comment type="similarity">
    <text evidence="1">Belongs to the UPF0337 (CsbD) family.</text>
</comment>
<dbReference type="Proteomes" id="UP000182466">
    <property type="component" value="Unassembled WGS sequence"/>
</dbReference>
<keyword evidence="5" id="KW-1185">Reference proteome</keyword>
<evidence type="ECO:0000313" key="5">
    <source>
        <dbReference type="Proteomes" id="UP000182466"/>
    </source>
</evidence>
<evidence type="ECO:0000313" key="4">
    <source>
        <dbReference type="EMBL" id="SFU15877.1"/>
    </source>
</evidence>
<dbReference type="Gene3D" id="1.10.1470.10">
    <property type="entry name" value="YjbJ"/>
    <property type="match status" value="1"/>
</dbReference>
<dbReference type="OrthoDB" id="9796058at2"/>
<sequence>MNWDQIEGKWKEMSGNIKAKWGDLTDDELAEINGNREALEGKLQAKYGKSKEEAKKEVDDFLNSHS</sequence>
<evidence type="ECO:0000259" key="3">
    <source>
        <dbReference type="Pfam" id="PF05532"/>
    </source>
</evidence>
<dbReference type="PANTHER" id="PTHR34977">
    <property type="entry name" value="UPF0337 PROTEIN YJBJ"/>
    <property type="match status" value="1"/>
</dbReference>
<dbReference type="AlphaFoldDB" id="A0A1I7DW02"/>
<dbReference type="PIRSF" id="PIRSF039008">
    <property type="entry name" value="YjbJ"/>
    <property type="match status" value="1"/>
</dbReference>
<gene>
    <name evidence="4" type="ORF">SAMN05216236_13617</name>
</gene>
<dbReference type="eggNOG" id="COG3237">
    <property type="taxonomic scope" value="Bacteria"/>
</dbReference>
<reference evidence="4 5" key="1">
    <citation type="submission" date="2016-10" db="EMBL/GenBank/DDBJ databases">
        <authorList>
            <person name="de Groot N.N."/>
        </authorList>
    </citation>
    <scope>NUCLEOTIDE SEQUENCE [LARGE SCALE GENOMIC DNA]</scope>
    <source>
        <strain evidence="4 5">CGMCC 1.10959</strain>
    </source>
</reference>
<dbReference type="InterPro" id="IPR008462">
    <property type="entry name" value="CsbD"/>
</dbReference>
<feature type="region of interest" description="Disordered" evidence="2">
    <location>
        <begin position="47"/>
        <end position="66"/>
    </location>
</feature>
<feature type="compositionally biased region" description="Basic and acidic residues" evidence="2">
    <location>
        <begin position="49"/>
        <end position="59"/>
    </location>
</feature>
<dbReference type="STRING" id="999627.SAMN05216236_13617"/>
<feature type="domain" description="CsbD-like" evidence="3">
    <location>
        <begin position="4"/>
        <end position="56"/>
    </location>
</feature>
<organism evidence="4 5">
    <name type="scientific">Sedimentitalea nanhaiensis</name>
    <dbReference type="NCBI Taxonomy" id="999627"/>
    <lineage>
        <taxon>Bacteria</taxon>
        <taxon>Pseudomonadati</taxon>
        <taxon>Pseudomonadota</taxon>
        <taxon>Alphaproteobacteria</taxon>
        <taxon>Rhodobacterales</taxon>
        <taxon>Paracoccaceae</taxon>
        <taxon>Sedimentitalea</taxon>
    </lineage>
</organism>
<name>A0A1I7DW02_9RHOB</name>